<evidence type="ECO:0000256" key="4">
    <source>
        <dbReference type="ARBA" id="ARBA00023136"/>
    </source>
</evidence>
<organism evidence="7">
    <name type="scientific">marine sediment metagenome</name>
    <dbReference type="NCBI Taxonomy" id="412755"/>
    <lineage>
        <taxon>unclassified sequences</taxon>
        <taxon>metagenomes</taxon>
        <taxon>ecological metagenomes</taxon>
    </lineage>
</organism>
<evidence type="ECO:0000313" key="7">
    <source>
        <dbReference type="EMBL" id="KKL91227.1"/>
    </source>
</evidence>
<dbReference type="EMBL" id="LAZR01019788">
    <property type="protein sequence ID" value="KKL91227.1"/>
    <property type="molecule type" value="Genomic_DNA"/>
</dbReference>
<evidence type="ECO:0000259" key="6">
    <source>
        <dbReference type="PROSITE" id="PS51503"/>
    </source>
</evidence>
<comment type="subcellular location">
    <subcellularLocation>
        <location evidence="1">Mitochondrion</location>
    </subcellularLocation>
</comment>
<evidence type="ECO:0000256" key="3">
    <source>
        <dbReference type="ARBA" id="ARBA00022989"/>
    </source>
</evidence>
<proteinExistence type="predicted"/>
<evidence type="ECO:0000256" key="5">
    <source>
        <dbReference type="SAM" id="Phobius"/>
    </source>
</evidence>
<name>A0A0F9IVV8_9ZZZZ</name>
<keyword evidence="4 5" id="KW-0472">Membrane</keyword>
<gene>
    <name evidence="7" type="ORF">LCGC14_1896810</name>
</gene>
<accession>A0A0F9IVV8</accession>
<dbReference type="InterPro" id="IPR007667">
    <property type="entry name" value="Hypoxia_induced_domain"/>
</dbReference>
<sequence length="68" mass="7328">MPADPLFILVVIAVIAVVIILVLGLGGFASGGEFNKRNSNKLMRLRLIAQFIAVILIVIYVYVKKGTG</sequence>
<evidence type="ECO:0000256" key="1">
    <source>
        <dbReference type="ARBA" id="ARBA00004173"/>
    </source>
</evidence>
<dbReference type="GO" id="GO:0005739">
    <property type="term" value="C:mitochondrion"/>
    <property type="evidence" value="ECO:0007669"/>
    <property type="project" value="UniProtKB-SubCell"/>
</dbReference>
<feature type="domain" description="HIG1" evidence="6">
    <location>
        <begin position="1"/>
        <end position="68"/>
    </location>
</feature>
<dbReference type="Gene3D" id="6.10.140.1320">
    <property type="match status" value="1"/>
</dbReference>
<dbReference type="AlphaFoldDB" id="A0A0F9IVV8"/>
<evidence type="ECO:0000256" key="2">
    <source>
        <dbReference type="ARBA" id="ARBA00022692"/>
    </source>
</evidence>
<reference evidence="7" key="1">
    <citation type="journal article" date="2015" name="Nature">
        <title>Complex archaea that bridge the gap between prokaryotes and eukaryotes.</title>
        <authorList>
            <person name="Spang A."/>
            <person name="Saw J.H."/>
            <person name="Jorgensen S.L."/>
            <person name="Zaremba-Niedzwiedzka K."/>
            <person name="Martijn J."/>
            <person name="Lind A.E."/>
            <person name="van Eijk R."/>
            <person name="Schleper C."/>
            <person name="Guy L."/>
            <person name="Ettema T.J."/>
        </authorList>
    </citation>
    <scope>NUCLEOTIDE SEQUENCE</scope>
</reference>
<comment type="caution">
    <text evidence="7">The sequence shown here is derived from an EMBL/GenBank/DDBJ whole genome shotgun (WGS) entry which is preliminary data.</text>
</comment>
<dbReference type="NCBIfam" id="NF033233">
    <property type="entry name" value="twin_helix"/>
    <property type="match status" value="1"/>
</dbReference>
<feature type="transmembrane region" description="Helical" evidence="5">
    <location>
        <begin position="43"/>
        <end position="63"/>
    </location>
</feature>
<protein>
    <recommendedName>
        <fullName evidence="6">HIG1 domain-containing protein</fullName>
    </recommendedName>
</protein>
<feature type="transmembrane region" description="Helical" evidence="5">
    <location>
        <begin position="6"/>
        <end position="31"/>
    </location>
</feature>
<dbReference type="PROSITE" id="PS51503">
    <property type="entry name" value="HIG1"/>
    <property type="match status" value="1"/>
</dbReference>
<dbReference type="Pfam" id="PF04588">
    <property type="entry name" value="HIG_1_N"/>
    <property type="match status" value="1"/>
</dbReference>
<keyword evidence="2 5" id="KW-0812">Transmembrane</keyword>
<keyword evidence="3 5" id="KW-1133">Transmembrane helix</keyword>